<feature type="region of interest" description="Disordered" evidence="1">
    <location>
        <begin position="944"/>
        <end position="967"/>
    </location>
</feature>
<accession>A0A7S4A7V1</accession>
<evidence type="ECO:0000256" key="1">
    <source>
        <dbReference type="SAM" id="MobiDB-lite"/>
    </source>
</evidence>
<evidence type="ECO:0000313" key="2">
    <source>
        <dbReference type="EMBL" id="CAE0706326.1"/>
    </source>
</evidence>
<gene>
    <name evidence="2" type="ORF">PCAL00307_LOCUS21777</name>
</gene>
<dbReference type="EMBL" id="HBIW01025291">
    <property type="protein sequence ID" value="CAE0706326.1"/>
    <property type="molecule type" value="Transcribed_RNA"/>
</dbReference>
<reference evidence="2" key="1">
    <citation type="submission" date="2021-01" db="EMBL/GenBank/DDBJ databases">
        <authorList>
            <person name="Corre E."/>
            <person name="Pelletier E."/>
            <person name="Niang G."/>
            <person name="Scheremetjew M."/>
            <person name="Finn R."/>
            <person name="Kale V."/>
            <person name="Holt S."/>
            <person name="Cochrane G."/>
            <person name="Meng A."/>
            <person name="Brown T."/>
            <person name="Cohen L."/>
        </authorList>
    </citation>
    <scope>NUCLEOTIDE SEQUENCE</scope>
    <source>
        <strain evidence="2">CCMP1756</strain>
    </source>
</reference>
<feature type="compositionally biased region" description="Basic and acidic residues" evidence="1">
    <location>
        <begin position="821"/>
        <end position="831"/>
    </location>
</feature>
<feature type="region of interest" description="Disordered" evidence="1">
    <location>
        <begin position="1"/>
        <end position="62"/>
    </location>
</feature>
<dbReference type="AlphaFoldDB" id="A0A7S4A7V1"/>
<feature type="region of interest" description="Disordered" evidence="1">
    <location>
        <begin position="77"/>
        <end position="96"/>
    </location>
</feature>
<feature type="region of interest" description="Disordered" evidence="1">
    <location>
        <begin position="139"/>
        <end position="180"/>
    </location>
</feature>
<proteinExistence type="predicted"/>
<feature type="compositionally biased region" description="Basic residues" evidence="1">
    <location>
        <begin position="955"/>
        <end position="967"/>
    </location>
</feature>
<organism evidence="2">
    <name type="scientific">Pelagomonas calceolata</name>
    <dbReference type="NCBI Taxonomy" id="35677"/>
    <lineage>
        <taxon>Eukaryota</taxon>
        <taxon>Sar</taxon>
        <taxon>Stramenopiles</taxon>
        <taxon>Ochrophyta</taxon>
        <taxon>Pelagophyceae</taxon>
        <taxon>Pelagomonadales</taxon>
        <taxon>Pelagomonadaceae</taxon>
        <taxon>Pelagomonas</taxon>
    </lineage>
</organism>
<name>A0A7S4A7V1_9STRA</name>
<feature type="region of interest" description="Disordered" evidence="1">
    <location>
        <begin position="817"/>
        <end position="858"/>
    </location>
</feature>
<feature type="compositionally biased region" description="Basic and acidic residues" evidence="1">
    <location>
        <begin position="27"/>
        <end position="44"/>
    </location>
</feature>
<feature type="region of interest" description="Disordered" evidence="1">
    <location>
        <begin position="879"/>
        <end position="923"/>
    </location>
</feature>
<feature type="compositionally biased region" description="Low complexity" evidence="1">
    <location>
        <begin position="880"/>
        <end position="891"/>
    </location>
</feature>
<sequence>MPSAAEGPGTPCRASRQGTWARSARRASLERPEQPRGHQSEPHAAHCCQTMSRPPDIAFASPGDLAQHRLRRRVSFDAPPPQQQAPGGHEASTFKSRMRVRETSELARRYVAPAPSLRMHFDDAPSLPFPPGTPISYEPPRTPANGIPQTFSSRRFRSEGRGKRRNLEDQKRDTIHAGPFCGAARPGTVFRDEASLALPRNRSMTHKASTKKSSYDHRIAMMEAALDGRSTTQPDDDNASSISANHRGGDAACAVWKALWKARERRNNQEAQEKGGTLPAFDGFCVADAVLYSEGTPTKWIFSDNVTGKLLRKAQRNVSVEAFRNRCAKVAPGNDVALIVRDDDVLPLSADPKKWGAISGKAVVCNVPGTRLKHAFRHDTPLTKVHVEQNGLRQYGSSSKASTWAPLKSLHLKEALDGVVRSLVRGIEAGTGTRVRSLTSVWALDEKKATRVVDNGVPDAPAMTFERALEVEFLQPLHRGGSDAGSVLGDSSGRAHGAAIGPCPGGFCGLARIDETDGTDGAPAQQSERLHRAMRSAVEESKREACTGEALDFWPDELVRWCLKTTSTRCDQPRPLLDLQWSRPSIFLAHPTQDTQACPGQTLEIRWVCRGPPPQNLRIDVEFVPTASTVEDEFLVTTREVIKRIPGSQQSIDWVVPPDLNGTSTNGWWRLHLRIVFEDDFGEESDAAILCSSQPFSVQKTHALLNHGRLPAVDLRADAHDVQSAIGALRVLDERRAQKIGEERVRRWDKCAVCQNCAEVHADLSARRARYLASSNERKAQKEAGLLLLREQDENDVSGDRKGLKAAERRRRRRNVLKALAEPRNRREKVQEPTYTTTKPAKNPTAFDDNLPSVASRQPRDSTFVASIKQKAAVLREEAAQATWAAAHSRPAPSPPKPRPPPTPTAKLGSSLLNALDGGASHFEPQDSLASVFGTVQPERGVDSLRSVFGGASPRKPRRRRPKRKPRTYADLLHPWQRLLRDQIDTVVSPEPPAAPNPDALLDSLLDMAEQGDGDGLSYF</sequence>
<protein>
    <submittedName>
        <fullName evidence="2">Uncharacterized protein</fullName>
    </submittedName>
</protein>
<feature type="compositionally biased region" description="Basic and acidic residues" evidence="1">
    <location>
        <begin position="156"/>
        <end position="175"/>
    </location>
</feature>
<feature type="compositionally biased region" description="Pro residues" evidence="1">
    <location>
        <begin position="892"/>
        <end position="904"/>
    </location>
</feature>